<evidence type="ECO:0000313" key="6">
    <source>
        <dbReference type="Proteomes" id="UP001500596"/>
    </source>
</evidence>
<organism evidence="5 6">
    <name type="scientific">Microbacterium lacus</name>
    <dbReference type="NCBI Taxonomy" id="415217"/>
    <lineage>
        <taxon>Bacteria</taxon>
        <taxon>Bacillati</taxon>
        <taxon>Actinomycetota</taxon>
        <taxon>Actinomycetes</taxon>
        <taxon>Micrococcales</taxon>
        <taxon>Microbacteriaceae</taxon>
        <taxon>Microbacterium</taxon>
    </lineage>
</organism>
<dbReference type="RefSeq" id="WP_344051378.1">
    <property type="nucleotide sequence ID" value="NZ_BAAAPK010000001.1"/>
</dbReference>
<dbReference type="Gene3D" id="3.40.50.2000">
    <property type="entry name" value="Glycogen Phosphorylase B"/>
    <property type="match status" value="2"/>
</dbReference>
<name>A0ABN2G2K8_9MICO</name>
<evidence type="ECO:0000256" key="1">
    <source>
        <dbReference type="ARBA" id="ARBA00022676"/>
    </source>
</evidence>
<dbReference type="InterPro" id="IPR028098">
    <property type="entry name" value="Glyco_trans_4-like_N"/>
</dbReference>
<gene>
    <name evidence="5" type="ORF">GCM10009807_05560</name>
</gene>
<dbReference type="Pfam" id="PF13439">
    <property type="entry name" value="Glyco_transf_4"/>
    <property type="match status" value="1"/>
</dbReference>
<protein>
    <recommendedName>
        <fullName evidence="7">D-inositol 3-phosphate glycosyltransferase</fullName>
    </recommendedName>
</protein>
<sequence>MNPIVQIAPFIGPGSGVAGVAWNLQNEFEARGRRVDSFTVATAQRRPERPWPRHPFFRVLALFRRMVWFTTVGTVRARRFLRERPAAVSICHNNVMTGDIYVNHGVVGAAMRARGQGTWRMVRNPTHVFTFVRDAIRYRWGLHRVVVALSPSEAETLRRVYGRVRSRIVVIPNGVDLDAFHPPTDEERRAARAAFHLEDDARVVLFVGHEFARKGLHLAIDALQTAPSVLLLVVGGNAQAIEAARARADAGGVAERVLFVGTRTDLPLFFAAADMLTLPSAYEANALVVLEALAAGLPVVCTRVGYAPEVVVDGSNGCLVDADAREIGRAFERLAAADSADWSKRARASVEHLGWPDVAARYLDLVDEIAREKARARPSARGVSAA</sequence>
<evidence type="ECO:0008006" key="7">
    <source>
        <dbReference type="Google" id="ProtNLM"/>
    </source>
</evidence>
<evidence type="ECO:0000256" key="2">
    <source>
        <dbReference type="ARBA" id="ARBA00022679"/>
    </source>
</evidence>
<reference evidence="5 6" key="1">
    <citation type="journal article" date="2019" name="Int. J. Syst. Evol. Microbiol.">
        <title>The Global Catalogue of Microorganisms (GCM) 10K type strain sequencing project: providing services to taxonomists for standard genome sequencing and annotation.</title>
        <authorList>
            <consortium name="The Broad Institute Genomics Platform"/>
            <consortium name="The Broad Institute Genome Sequencing Center for Infectious Disease"/>
            <person name="Wu L."/>
            <person name="Ma J."/>
        </authorList>
    </citation>
    <scope>NUCLEOTIDE SEQUENCE [LARGE SCALE GENOMIC DNA]</scope>
    <source>
        <strain evidence="5 6">JCM 15575</strain>
    </source>
</reference>
<accession>A0ABN2G2K8</accession>
<proteinExistence type="predicted"/>
<dbReference type="Proteomes" id="UP001500596">
    <property type="component" value="Unassembled WGS sequence"/>
</dbReference>
<dbReference type="CDD" id="cd03801">
    <property type="entry name" value="GT4_PimA-like"/>
    <property type="match status" value="1"/>
</dbReference>
<evidence type="ECO:0000259" key="4">
    <source>
        <dbReference type="Pfam" id="PF13439"/>
    </source>
</evidence>
<keyword evidence="2" id="KW-0808">Transferase</keyword>
<dbReference type="PANTHER" id="PTHR12526">
    <property type="entry name" value="GLYCOSYLTRANSFERASE"/>
    <property type="match status" value="1"/>
</dbReference>
<keyword evidence="1" id="KW-0328">Glycosyltransferase</keyword>
<evidence type="ECO:0000313" key="5">
    <source>
        <dbReference type="EMBL" id="GAA1664263.1"/>
    </source>
</evidence>
<evidence type="ECO:0000259" key="3">
    <source>
        <dbReference type="Pfam" id="PF00534"/>
    </source>
</evidence>
<comment type="caution">
    <text evidence="5">The sequence shown here is derived from an EMBL/GenBank/DDBJ whole genome shotgun (WGS) entry which is preliminary data.</text>
</comment>
<dbReference type="SUPFAM" id="SSF53756">
    <property type="entry name" value="UDP-Glycosyltransferase/glycogen phosphorylase"/>
    <property type="match status" value="1"/>
</dbReference>
<keyword evidence="6" id="KW-1185">Reference proteome</keyword>
<dbReference type="Pfam" id="PF00534">
    <property type="entry name" value="Glycos_transf_1"/>
    <property type="match status" value="1"/>
</dbReference>
<dbReference type="EMBL" id="BAAAPK010000001">
    <property type="protein sequence ID" value="GAA1664263.1"/>
    <property type="molecule type" value="Genomic_DNA"/>
</dbReference>
<feature type="domain" description="Glycosyltransferase subfamily 4-like N-terminal" evidence="4">
    <location>
        <begin position="15"/>
        <end position="178"/>
    </location>
</feature>
<dbReference type="InterPro" id="IPR001296">
    <property type="entry name" value="Glyco_trans_1"/>
</dbReference>
<feature type="domain" description="Glycosyl transferase family 1" evidence="3">
    <location>
        <begin position="189"/>
        <end position="346"/>
    </location>
</feature>